<name>A0ABP4F7J9_9ACTN</name>
<comment type="caution">
    <text evidence="9">The sequence shown here is derived from an EMBL/GenBank/DDBJ whole genome shotgun (WGS) entry which is preliminary data.</text>
</comment>
<dbReference type="PANTHER" id="PTHR43214">
    <property type="entry name" value="TWO-COMPONENT RESPONSE REGULATOR"/>
    <property type="match status" value="1"/>
</dbReference>
<dbReference type="Proteomes" id="UP001501371">
    <property type="component" value="Unassembled WGS sequence"/>
</dbReference>
<evidence type="ECO:0000256" key="4">
    <source>
        <dbReference type="ARBA" id="ARBA00023163"/>
    </source>
</evidence>
<feature type="domain" description="HTH luxR-type" evidence="7">
    <location>
        <begin position="158"/>
        <end position="223"/>
    </location>
</feature>
<dbReference type="PROSITE" id="PS50043">
    <property type="entry name" value="HTH_LUXR_2"/>
    <property type="match status" value="1"/>
</dbReference>
<dbReference type="InterPro" id="IPR001789">
    <property type="entry name" value="Sig_transdc_resp-reg_receiver"/>
</dbReference>
<evidence type="ECO:0000256" key="2">
    <source>
        <dbReference type="ARBA" id="ARBA00023015"/>
    </source>
</evidence>
<feature type="domain" description="Response regulatory" evidence="8">
    <location>
        <begin position="15"/>
        <end position="131"/>
    </location>
</feature>
<evidence type="ECO:0000259" key="7">
    <source>
        <dbReference type="PROSITE" id="PS50043"/>
    </source>
</evidence>
<keyword evidence="3" id="KW-0238">DNA-binding</keyword>
<dbReference type="InterPro" id="IPR011006">
    <property type="entry name" value="CheY-like_superfamily"/>
</dbReference>
<accession>A0ABP4F7J9</accession>
<organism evidence="9 10">
    <name type="scientific">Streptomyces hebeiensis</name>
    <dbReference type="NCBI Taxonomy" id="229486"/>
    <lineage>
        <taxon>Bacteria</taxon>
        <taxon>Bacillati</taxon>
        <taxon>Actinomycetota</taxon>
        <taxon>Actinomycetes</taxon>
        <taxon>Kitasatosporales</taxon>
        <taxon>Streptomycetaceae</taxon>
        <taxon>Streptomyces</taxon>
    </lineage>
</organism>
<evidence type="ECO:0000313" key="9">
    <source>
        <dbReference type="EMBL" id="GAA1156299.1"/>
    </source>
</evidence>
<dbReference type="CDD" id="cd17535">
    <property type="entry name" value="REC_NarL-like"/>
    <property type="match status" value="1"/>
</dbReference>
<dbReference type="PRINTS" id="PR00038">
    <property type="entry name" value="HTHLUXR"/>
</dbReference>
<dbReference type="PANTHER" id="PTHR43214:SF24">
    <property type="entry name" value="TRANSCRIPTIONAL REGULATORY PROTEIN NARL-RELATED"/>
    <property type="match status" value="1"/>
</dbReference>
<dbReference type="PROSITE" id="PS00622">
    <property type="entry name" value="HTH_LUXR_1"/>
    <property type="match status" value="1"/>
</dbReference>
<evidence type="ECO:0000256" key="3">
    <source>
        <dbReference type="ARBA" id="ARBA00023125"/>
    </source>
</evidence>
<sequence length="247" mass="26048">MNERPAPLPSLSLIRVFLLDDHEIVRRGVRDLLDAEPDIEVVGEAGTMDQALARGPAVGPDVALLDVRLPDGDGITVCRKLRSLMPGLACLVLTSFDDDDALLDAIMAGAAGYVLKDLKGSDLVAAVRTVASGRSILDPATTTRLMSSLRGEENAGGEPGSLLELSPREHEILGLIGEGLTNREIGGRLYLSEKTVKNHISRLLAKLGVERRVQAAVLATQAAGPEPGHFHASPPGASPRGPGPRRS</sequence>
<evidence type="ECO:0000256" key="1">
    <source>
        <dbReference type="ARBA" id="ARBA00022553"/>
    </source>
</evidence>
<feature type="region of interest" description="Disordered" evidence="6">
    <location>
        <begin position="221"/>
        <end position="247"/>
    </location>
</feature>
<dbReference type="Pfam" id="PF00196">
    <property type="entry name" value="GerE"/>
    <property type="match status" value="1"/>
</dbReference>
<dbReference type="Pfam" id="PF00072">
    <property type="entry name" value="Response_reg"/>
    <property type="match status" value="1"/>
</dbReference>
<evidence type="ECO:0000256" key="6">
    <source>
        <dbReference type="SAM" id="MobiDB-lite"/>
    </source>
</evidence>
<dbReference type="RefSeq" id="WP_344270685.1">
    <property type="nucleotide sequence ID" value="NZ_BAAAKV010000006.1"/>
</dbReference>
<keyword evidence="10" id="KW-1185">Reference proteome</keyword>
<dbReference type="SMART" id="SM00448">
    <property type="entry name" value="REC"/>
    <property type="match status" value="1"/>
</dbReference>
<keyword evidence="4" id="KW-0804">Transcription</keyword>
<evidence type="ECO:0000259" key="8">
    <source>
        <dbReference type="PROSITE" id="PS50110"/>
    </source>
</evidence>
<dbReference type="PROSITE" id="PS50110">
    <property type="entry name" value="RESPONSE_REGULATORY"/>
    <property type="match status" value="1"/>
</dbReference>
<proteinExistence type="predicted"/>
<feature type="modified residue" description="4-aspartylphosphate" evidence="5">
    <location>
        <position position="66"/>
    </location>
</feature>
<dbReference type="CDD" id="cd06170">
    <property type="entry name" value="LuxR_C_like"/>
    <property type="match status" value="1"/>
</dbReference>
<keyword evidence="2" id="KW-0805">Transcription regulation</keyword>
<evidence type="ECO:0000313" key="10">
    <source>
        <dbReference type="Proteomes" id="UP001501371"/>
    </source>
</evidence>
<evidence type="ECO:0000256" key="5">
    <source>
        <dbReference type="PROSITE-ProRule" id="PRU00169"/>
    </source>
</evidence>
<dbReference type="InterPro" id="IPR058245">
    <property type="entry name" value="NreC/VraR/RcsB-like_REC"/>
</dbReference>
<dbReference type="SUPFAM" id="SSF52172">
    <property type="entry name" value="CheY-like"/>
    <property type="match status" value="1"/>
</dbReference>
<protein>
    <submittedName>
        <fullName evidence="9">Response regulator transcription factor</fullName>
    </submittedName>
</protein>
<gene>
    <name evidence="9" type="ORF">GCM10009654_10160</name>
</gene>
<dbReference type="InterPro" id="IPR016032">
    <property type="entry name" value="Sig_transdc_resp-reg_C-effctor"/>
</dbReference>
<dbReference type="SUPFAM" id="SSF46894">
    <property type="entry name" value="C-terminal effector domain of the bipartite response regulators"/>
    <property type="match status" value="1"/>
</dbReference>
<dbReference type="InterPro" id="IPR039420">
    <property type="entry name" value="WalR-like"/>
</dbReference>
<dbReference type="InterPro" id="IPR000792">
    <property type="entry name" value="Tscrpt_reg_LuxR_C"/>
</dbReference>
<dbReference type="EMBL" id="BAAAKV010000006">
    <property type="protein sequence ID" value="GAA1156299.1"/>
    <property type="molecule type" value="Genomic_DNA"/>
</dbReference>
<reference evidence="10" key="1">
    <citation type="journal article" date="2019" name="Int. J. Syst. Evol. Microbiol.">
        <title>The Global Catalogue of Microorganisms (GCM) 10K type strain sequencing project: providing services to taxonomists for standard genome sequencing and annotation.</title>
        <authorList>
            <consortium name="The Broad Institute Genomics Platform"/>
            <consortium name="The Broad Institute Genome Sequencing Center for Infectious Disease"/>
            <person name="Wu L."/>
            <person name="Ma J."/>
        </authorList>
    </citation>
    <scope>NUCLEOTIDE SEQUENCE [LARGE SCALE GENOMIC DNA]</scope>
    <source>
        <strain evidence="10">JCM 12696</strain>
    </source>
</reference>
<dbReference type="Gene3D" id="3.40.50.2300">
    <property type="match status" value="1"/>
</dbReference>
<keyword evidence="1 5" id="KW-0597">Phosphoprotein</keyword>
<dbReference type="SMART" id="SM00421">
    <property type="entry name" value="HTH_LUXR"/>
    <property type="match status" value="1"/>
</dbReference>